<evidence type="ECO:0000256" key="1">
    <source>
        <dbReference type="ARBA" id="ARBA00006484"/>
    </source>
</evidence>
<dbReference type="Pfam" id="PF00106">
    <property type="entry name" value="adh_short"/>
    <property type="match status" value="1"/>
</dbReference>
<evidence type="ECO:0000313" key="3">
    <source>
        <dbReference type="EMBL" id="KAE8396026.1"/>
    </source>
</evidence>
<dbReference type="GO" id="GO:0016491">
    <property type="term" value="F:oxidoreductase activity"/>
    <property type="evidence" value="ECO:0007669"/>
    <property type="project" value="UniProtKB-KW"/>
</dbReference>
<accession>A0A5N7CPA0</accession>
<dbReference type="PANTHER" id="PTHR43180">
    <property type="entry name" value="3-OXOACYL-(ACYL-CARRIER-PROTEIN) REDUCTASE (AFU_ORTHOLOGUE AFUA_6G11210)"/>
    <property type="match status" value="1"/>
</dbReference>
<dbReference type="OrthoDB" id="5371740at2759"/>
<proteinExistence type="inferred from homology"/>
<dbReference type="PANTHER" id="PTHR43180:SF66">
    <property type="entry name" value="SHORT-CHAIN DEHYDROGENASE_REDUCTASE FAMILY PROTEIN"/>
    <property type="match status" value="1"/>
</dbReference>
<dbReference type="EMBL" id="ML735216">
    <property type="protein sequence ID" value="KAE8396026.1"/>
    <property type="molecule type" value="Genomic_DNA"/>
</dbReference>
<dbReference type="AlphaFoldDB" id="A0A5N7CPA0"/>
<dbReference type="SUPFAM" id="SSF51735">
    <property type="entry name" value="NAD(P)-binding Rossmann-fold domains"/>
    <property type="match status" value="1"/>
</dbReference>
<dbReference type="Gene3D" id="3.40.50.720">
    <property type="entry name" value="NAD(P)-binding Rossmann-like Domain"/>
    <property type="match status" value="1"/>
</dbReference>
<organism evidence="3">
    <name type="scientific">Petromyces alliaceus</name>
    <name type="common">Aspergillus alliaceus</name>
    <dbReference type="NCBI Taxonomy" id="209559"/>
    <lineage>
        <taxon>Eukaryota</taxon>
        <taxon>Fungi</taxon>
        <taxon>Dikarya</taxon>
        <taxon>Ascomycota</taxon>
        <taxon>Pezizomycotina</taxon>
        <taxon>Eurotiomycetes</taxon>
        <taxon>Eurotiomycetidae</taxon>
        <taxon>Eurotiales</taxon>
        <taxon>Aspergillaceae</taxon>
        <taxon>Aspergillus</taxon>
        <taxon>Aspergillus subgen. Circumdati</taxon>
    </lineage>
</organism>
<keyword evidence="2" id="KW-0560">Oxidoreductase</keyword>
<dbReference type="PRINTS" id="PR00081">
    <property type="entry name" value="GDHRDH"/>
</dbReference>
<name>A0A5N7CPA0_PETAA</name>
<gene>
    <name evidence="3" type="ORF">BDV23DRAFT_178090</name>
</gene>
<comment type="similarity">
    <text evidence="1">Belongs to the short-chain dehydrogenases/reductases (SDR) family.</text>
</comment>
<dbReference type="Proteomes" id="UP000326877">
    <property type="component" value="Unassembled WGS sequence"/>
</dbReference>
<dbReference type="InterPro" id="IPR002347">
    <property type="entry name" value="SDR_fam"/>
</dbReference>
<sequence length="305" mass="32692">MLQINLDQTLVTQASGKVVLITGAANGIGAATASLFNAHGAKVVICDLETCQNTAKNLISTFQTPENALFIAADILNWDQMTALFKRAAVHFGPVDIVIANAGTMETQPVLDLTDVDEEGMLKESTEGFKVLDINIKGTMNTLRLALHHMKSNPSASGSKSIVLMASTSSYFGGTGVTAYVTSKHGVLGMLRSSQDVAAQHGIRVNAVAPFFTPTRLTAGFAQEWEEAGLEANTPQRVTETIAYVAMDGGRTGSCVLVAGKYLREMEETITGLIPRWVGEDVEEFMGRAMRFFVDIGGYVLPKIL</sequence>
<dbReference type="InterPro" id="IPR036291">
    <property type="entry name" value="NAD(P)-bd_dom_sf"/>
</dbReference>
<evidence type="ECO:0000256" key="2">
    <source>
        <dbReference type="ARBA" id="ARBA00023002"/>
    </source>
</evidence>
<protein>
    <submittedName>
        <fullName evidence="3">Dehydrogenase with different specificitie</fullName>
    </submittedName>
</protein>
<reference evidence="3" key="1">
    <citation type="submission" date="2019-04" db="EMBL/GenBank/DDBJ databases">
        <title>Friends and foes A comparative genomics studyof 23 Aspergillus species from section Flavi.</title>
        <authorList>
            <consortium name="DOE Joint Genome Institute"/>
            <person name="Kjaerbolling I."/>
            <person name="Vesth T."/>
            <person name="Frisvad J.C."/>
            <person name="Nybo J.L."/>
            <person name="Theobald S."/>
            <person name="Kildgaard S."/>
            <person name="Isbrandt T."/>
            <person name="Kuo A."/>
            <person name="Sato A."/>
            <person name="Lyhne E.K."/>
            <person name="Kogle M.E."/>
            <person name="Wiebenga A."/>
            <person name="Kun R.S."/>
            <person name="Lubbers R.J."/>
            <person name="Makela M.R."/>
            <person name="Barry K."/>
            <person name="Chovatia M."/>
            <person name="Clum A."/>
            <person name="Daum C."/>
            <person name="Haridas S."/>
            <person name="He G."/>
            <person name="LaButti K."/>
            <person name="Lipzen A."/>
            <person name="Mondo S."/>
            <person name="Riley R."/>
            <person name="Salamov A."/>
            <person name="Simmons B.A."/>
            <person name="Magnuson J.K."/>
            <person name="Henrissat B."/>
            <person name="Mortensen U.H."/>
            <person name="Larsen T.O."/>
            <person name="Devries R.P."/>
            <person name="Grigoriev I.V."/>
            <person name="Machida M."/>
            <person name="Baker S.E."/>
            <person name="Andersen M.R."/>
        </authorList>
    </citation>
    <scope>NUCLEOTIDE SEQUENCE [LARGE SCALE GENOMIC DNA]</scope>
    <source>
        <strain evidence="3">IBT 14317</strain>
    </source>
</reference>